<gene>
    <name evidence="2" type="ORF">B0T26DRAFT_345668</name>
</gene>
<keyword evidence="3" id="KW-1185">Reference proteome</keyword>
<comment type="caution">
    <text evidence="2">The sequence shown here is derived from an EMBL/GenBank/DDBJ whole genome shotgun (WGS) entry which is preliminary data.</text>
</comment>
<protein>
    <submittedName>
        <fullName evidence="2">Uncharacterized protein</fullName>
    </submittedName>
</protein>
<evidence type="ECO:0000313" key="3">
    <source>
        <dbReference type="Proteomes" id="UP001172101"/>
    </source>
</evidence>
<feature type="region of interest" description="Disordered" evidence="1">
    <location>
        <begin position="68"/>
        <end position="90"/>
    </location>
</feature>
<evidence type="ECO:0000256" key="1">
    <source>
        <dbReference type="SAM" id="MobiDB-lite"/>
    </source>
</evidence>
<dbReference type="Proteomes" id="UP001172101">
    <property type="component" value="Unassembled WGS sequence"/>
</dbReference>
<dbReference type="EMBL" id="JAUIRO010000005">
    <property type="protein sequence ID" value="KAK0712821.1"/>
    <property type="molecule type" value="Genomic_DNA"/>
</dbReference>
<accession>A0AA40DTG3</accession>
<dbReference type="RefSeq" id="XP_060294144.1">
    <property type="nucleotide sequence ID" value="XM_060434520.1"/>
</dbReference>
<name>A0AA40DTG3_9PEZI</name>
<dbReference type="GeneID" id="85317790"/>
<evidence type="ECO:0000313" key="2">
    <source>
        <dbReference type="EMBL" id="KAK0712821.1"/>
    </source>
</evidence>
<proteinExistence type="predicted"/>
<feature type="compositionally biased region" description="Polar residues" evidence="1">
    <location>
        <begin position="70"/>
        <end position="89"/>
    </location>
</feature>
<dbReference type="AlphaFoldDB" id="A0AA40DTG3"/>
<organism evidence="2 3">
    <name type="scientific">Lasiosphaeria miniovina</name>
    <dbReference type="NCBI Taxonomy" id="1954250"/>
    <lineage>
        <taxon>Eukaryota</taxon>
        <taxon>Fungi</taxon>
        <taxon>Dikarya</taxon>
        <taxon>Ascomycota</taxon>
        <taxon>Pezizomycotina</taxon>
        <taxon>Sordariomycetes</taxon>
        <taxon>Sordariomycetidae</taxon>
        <taxon>Sordariales</taxon>
        <taxon>Lasiosphaeriaceae</taxon>
        <taxon>Lasiosphaeria</taxon>
    </lineage>
</organism>
<reference evidence="2" key="1">
    <citation type="submission" date="2023-06" db="EMBL/GenBank/DDBJ databases">
        <title>Genome-scale phylogeny and comparative genomics of the fungal order Sordariales.</title>
        <authorList>
            <consortium name="Lawrence Berkeley National Laboratory"/>
            <person name="Hensen N."/>
            <person name="Bonometti L."/>
            <person name="Westerberg I."/>
            <person name="Brannstrom I.O."/>
            <person name="Guillou S."/>
            <person name="Cros-Aarteil S."/>
            <person name="Calhoun S."/>
            <person name="Haridas S."/>
            <person name="Kuo A."/>
            <person name="Mondo S."/>
            <person name="Pangilinan J."/>
            <person name="Riley R."/>
            <person name="LaButti K."/>
            <person name="Andreopoulos B."/>
            <person name="Lipzen A."/>
            <person name="Chen C."/>
            <person name="Yanf M."/>
            <person name="Daum C."/>
            <person name="Ng V."/>
            <person name="Clum A."/>
            <person name="Steindorff A."/>
            <person name="Ohm R."/>
            <person name="Martin F."/>
            <person name="Silar P."/>
            <person name="Natvig D."/>
            <person name="Lalanne C."/>
            <person name="Gautier V."/>
            <person name="Ament-velasquez S.L."/>
            <person name="Kruys A."/>
            <person name="Hutchinson M.I."/>
            <person name="Powell A.J."/>
            <person name="Barry K."/>
            <person name="Miller A.N."/>
            <person name="Grigoriev I.V."/>
            <person name="Debuchy R."/>
            <person name="Gladieux P."/>
            <person name="Thoren M.H."/>
            <person name="Johannesson H."/>
        </authorList>
    </citation>
    <scope>NUCLEOTIDE SEQUENCE</scope>
    <source>
        <strain evidence="2">SMH2392-1A</strain>
    </source>
</reference>
<sequence length="211" mass="22593">MSKFVTHGSRAGNASSFFVRPGQKEDTLLGRRLKHHDSPSAARRAVHLLVHTCIAALPHTSAGTYKALSASGSRSEQPSDIWRTSSGATRPSIRGHCARNALPVIRLRSGVSRGPDRNGDSRGPDCNSDIAGIISGSGNIPPPWPLVLCTPHAGPLGCRRPETGRPDFWAGWLAGLGRMGHTSPGLWGYIAVDRKIQSLMSRFPRANSAFC</sequence>